<comment type="caution">
    <text evidence="1">Lacks conserved residue(s) required for the propagation of feature annotation.</text>
</comment>
<keyword evidence="1" id="KW-0547">Nucleotide-binding</keyword>
<keyword evidence="1" id="KW-0479">Metal-binding</keyword>
<comment type="similarity">
    <text evidence="1">Belongs to the thiamine-monophosphate kinase family.</text>
</comment>
<evidence type="ECO:0000313" key="4">
    <source>
        <dbReference type="EMBL" id="GAA2147568.1"/>
    </source>
</evidence>
<keyword evidence="1" id="KW-0784">Thiamine biosynthesis</keyword>
<feature type="binding site" evidence="1">
    <location>
        <begin position="143"/>
        <end position="144"/>
    </location>
    <ligand>
        <name>ATP</name>
        <dbReference type="ChEBI" id="CHEBI:30616"/>
    </ligand>
</feature>
<dbReference type="Pfam" id="PF02769">
    <property type="entry name" value="AIRS_C"/>
    <property type="match status" value="1"/>
</dbReference>
<feature type="binding site" evidence="1">
    <location>
        <position position="283"/>
    </location>
    <ligand>
        <name>substrate</name>
    </ligand>
</feature>
<dbReference type="Proteomes" id="UP001501771">
    <property type="component" value="Unassembled WGS sequence"/>
</dbReference>
<dbReference type="Gene3D" id="3.90.650.10">
    <property type="entry name" value="PurM-like C-terminal domain"/>
    <property type="match status" value="1"/>
</dbReference>
<feature type="domain" description="PurM-like N-terminal" evidence="2">
    <location>
        <begin position="49"/>
        <end position="160"/>
    </location>
</feature>
<name>A0ABP5LHY7_9ACTN</name>
<evidence type="ECO:0000313" key="5">
    <source>
        <dbReference type="Proteomes" id="UP001501771"/>
    </source>
</evidence>
<sequence>MHWLRSPIWWDERMAFPPDATLTDAGEFGLISALTDVFTQGEHVLIGPGDDAAVLRVKNGHVVVSTDLMVEGRHFRREWASAEDVGHRAAAQNLSDVNAMGGRATSLTIGLAAPADLPVQWALDFARGFADECALVGASVVGGDVTRSDQLVIAVTVLGACTQAPVVRSGAEPGDVLALCGRQGWAAGGLAVLGRGFRSPRVLVEAYRRPEPPYDAGRLAAEAGATAMIDVSDGLLADAGHVAQDSGVSIDVQRAAFEVPEPLQAVGAALGADPLQFILGGGDDHALLATFPERSVPEGWSVIGSVAAPGPDGPAVTVDGAAYEGPTGWVHF</sequence>
<keyword evidence="5" id="KW-1185">Reference proteome</keyword>
<dbReference type="HAMAP" id="MF_02128">
    <property type="entry name" value="TMP_kinase"/>
    <property type="match status" value="1"/>
</dbReference>
<feature type="binding site" evidence="1">
    <location>
        <position position="65"/>
    </location>
    <ligand>
        <name>Mg(2+)</name>
        <dbReference type="ChEBI" id="CHEBI:18420"/>
        <label>4</label>
    </ligand>
</feature>
<feature type="binding site" evidence="1">
    <location>
        <position position="230"/>
    </location>
    <ligand>
        <name>Mg(2+)</name>
        <dbReference type="ChEBI" id="CHEBI:18420"/>
        <label>3</label>
    </ligand>
</feature>
<dbReference type="PANTHER" id="PTHR30270">
    <property type="entry name" value="THIAMINE-MONOPHOSPHATE KINASE"/>
    <property type="match status" value="1"/>
</dbReference>
<feature type="binding site" evidence="1">
    <location>
        <position position="67"/>
    </location>
    <ligand>
        <name>Mg(2+)</name>
        <dbReference type="ChEBI" id="CHEBI:18420"/>
        <label>2</label>
    </ligand>
</feature>
<dbReference type="NCBIfam" id="TIGR01379">
    <property type="entry name" value="thiL"/>
    <property type="match status" value="1"/>
</dbReference>
<evidence type="ECO:0000259" key="2">
    <source>
        <dbReference type="Pfam" id="PF00586"/>
    </source>
</evidence>
<dbReference type="InterPro" id="IPR006283">
    <property type="entry name" value="ThiL-like"/>
</dbReference>
<evidence type="ECO:0000259" key="3">
    <source>
        <dbReference type="Pfam" id="PF02769"/>
    </source>
</evidence>
<feature type="domain" description="PurM-like C-terminal" evidence="3">
    <location>
        <begin position="172"/>
        <end position="274"/>
    </location>
</feature>
<dbReference type="EC" id="2.7.4.16" evidence="1"/>
<comment type="miscellaneous">
    <text evidence="1">Reaction mechanism of ThiL seems to utilize a direct, inline transfer of the gamma-phosphate of ATP to TMP rather than a phosphorylated enzyme intermediate.</text>
</comment>
<accession>A0ABP5LHY7</accession>
<feature type="binding site" evidence="1">
    <location>
        <position position="168"/>
    </location>
    <ligand>
        <name>ATP</name>
        <dbReference type="ChEBI" id="CHEBI:30616"/>
    </ligand>
</feature>
<feature type="binding site" evidence="1">
    <location>
        <position position="96"/>
    </location>
    <ligand>
        <name>Mg(2+)</name>
        <dbReference type="ChEBI" id="CHEBI:18420"/>
        <label>4</label>
    </ligand>
</feature>
<comment type="function">
    <text evidence="1">Catalyzes the ATP-dependent phosphorylation of thiamine-monophosphate (TMP) to form thiamine-pyrophosphate (TPP), the active form of vitamin B1.</text>
</comment>
<dbReference type="PIRSF" id="PIRSF005303">
    <property type="entry name" value="Thiam_monoph_kin"/>
    <property type="match status" value="1"/>
</dbReference>
<proteinExistence type="inferred from homology"/>
<feature type="binding site" evidence="1">
    <location>
        <position position="329"/>
    </location>
    <ligand>
        <name>substrate</name>
    </ligand>
</feature>
<feature type="binding site" evidence="1">
    <location>
        <position position="51"/>
    </location>
    <ligand>
        <name>Mg(2+)</name>
        <dbReference type="ChEBI" id="CHEBI:18420"/>
        <label>4</label>
    </ligand>
</feature>
<feature type="binding site" evidence="1">
    <location>
        <position position="74"/>
    </location>
    <ligand>
        <name>substrate</name>
    </ligand>
</feature>
<keyword evidence="1" id="KW-0808">Transferase</keyword>
<dbReference type="SUPFAM" id="SSF56042">
    <property type="entry name" value="PurM C-terminal domain-like"/>
    <property type="match status" value="1"/>
</dbReference>
<keyword evidence="1 4" id="KW-0418">Kinase</keyword>
<feature type="binding site" evidence="1">
    <location>
        <position position="96"/>
    </location>
    <ligand>
        <name>Mg(2+)</name>
        <dbReference type="ChEBI" id="CHEBI:18420"/>
        <label>3</label>
    </ligand>
</feature>
<gene>
    <name evidence="1" type="primary">thiL</name>
    <name evidence="4" type="ORF">GCM10009844_24800</name>
</gene>
<organism evidence="4 5">
    <name type="scientific">Nocardioides koreensis</name>
    <dbReference type="NCBI Taxonomy" id="433651"/>
    <lineage>
        <taxon>Bacteria</taxon>
        <taxon>Bacillati</taxon>
        <taxon>Actinomycetota</taxon>
        <taxon>Actinomycetes</taxon>
        <taxon>Propionibacteriales</taxon>
        <taxon>Nocardioidaceae</taxon>
        <taxon>Nocardioides</taxon>
    </lineage>
</organism>
<dbReference type="EMBL" id="BAAAQR010000007">
    <property type="protein sequence ID" value="GAA2147568.1"/>
    <property type="molecule type" value="Genomic_DNA"/>
</dbReference>
<dbReference type="InterPro" id="IPR036676">
    <property type="entry name" value="PurM-like_C_sf"/>
</dbReference>
<dbReference type="InterPro" id="IPR016188">
    <property type="entry name" value="PurM-like_N"/>
</dbReference>
<dbReference type="SUPFAM" id="SSF55326">
    <property type="entry name" value="PurM N-terminal domain-like"/>
    <property type="match status" value="1"/>
</dbReference>
<dbReference type="Gene3D" id="3.30.1330.10">
    <property type="entry name" value="PurM-like, N-terminal domain"/>
    <property type="match status" value="1"/>
</dbReference>
<dbReference type="InterPro" id="IPR010918">
    <property type="entry name" value="PurM-like_C_dom"/>
</dbReference>
<dbReference type="PANTHER" id="PTHR30270:SF0">
    <property type="entry name" value="THIAMINE-MONOPHOSPHATE KINASE"/>
    <property type="match status" value="1"/>
</dbReference>
<dbReference type="GO" id="GO:0016301">
    <property type="term" value="F:kinase activity"/>
    <property type="evidence" value="ECO:0007669"/>
    <property type="project" value="UniProtKB-KW"/>
</dbReference>
<comment type="caution">
    <text evidence="4">The sequence shown here is derived from an EMBL/GenBank/DDBJ whole genome shotgun (WGS) entry which is preliminary data.</text>
</comment>
<comment type="pathway">
    <text evidence="1">Cofactor biosynthesis; thiamine diphosphate biosynthesis; thiamine diphosphate from thiamine phosphate: step 1/1.</text>
</comment>
<feature type="binding site" evidence="1">
    <location>
        <position position="96"/>
    </location>
    <ligand>
        <name>Mg(2+)</name>
        <dbReference type="ChEBI" id="CHEBI:18420"/>
        <label>2</label>
    </ligand>
</feature>
<protein>
    <recommendedName>
        <fullName evidence="1">Thiamine-monophosphate kinase</fullName>
        <shortName evidence="1">TMP kinase</shortName>
        <shortName evidence="1">Thiamine-phosphate kinase</shortName>
        <ecNumber evidence="1">2.7.4.16</ecNumber>
    </recommendedName>
</protein>
<feature type="binding site" evidence="1">
    <location>
        <position position="144"/>
    </location>
    <ligand>
        <name>Mg(2+)</name>
        <dbReference type="ChEBI" id="CHEBI:18420"/>
        <label>1</label>
    </ligand>
</feature>
<keyword evidence="1" id="KW-0460">Magnesium</keyword>
<dbReference type="NCBIfam" id="NF004351">
    <property type="entry name" value="PRK05731.1-4"/>
    <property type="match status" value="1"/>
</dbReference>
<feature type="binding site" evidence="1">
    <location>
        <position position="233"/>
    </location>
    <ligand>
        <name>Mg(2+)</name>
        <dbReference type="ChEBI" id="CHEBI:18420"/>
        <label>5</label>
    </ligand>
</feature>
<keyword evidence="1" id="KW-0067">ATP-binding</keyword>
<feature type="binding site" evidence="1">
    <location>
        <position position="232"/>
    </location>
    <ligand>
        <name>ATP</name>
        <dbReference type="ChEBI" id="CHEBI:30616"/>
    </ligand>
</feature>
<feature type="binding site" evidence="1">
    <location>
        <position position="66"/>
    </location>
    <ligand>
        <name>Mg(2+)</name>
        <dbReference type="ChEBI" id="CHEBI:18420"/>
        <label>1</label>
    </ligand>
</feature>
<dbReference type="Pfam" id="PF00586">
    <property type="entry name" value="AIRS"/>
    <property type="match status" value="1"/>
</dbReference>
<feature type="binding site" evidence="1">
    <location>
        <position position="67"/>
    </location>
    <ligand>
        <name>Mg(2+)</name>
        <dbReference type="ChEBI" id="CHEBI:18420"/>
        <label>1</label>
    </ligand>
</feature>
<evidence type="ECO:0000256" key="1">
    <source>
        <dbReference type="HAMAP-Rule" id="MF_02128"/>
    </source>
</evidence>
<feature type="binding site" evidence="1">
    <location>
        <position position="51"/>
    </location>
    <ligand>
        <name>Mg(2+)</name>
        <dbReference type="ChEBI" id="CHEBI:18420"/>
        <label>3</label>
    </ligand>
</feature>
<dbReference type="CDD" id="cd02194">
    <property type="entry name" value="ThiL"/>
    <property type="match status" value="1"/>
</dbReference>
<dbReference type="InterPro" id="IPR036921">
    <property type="entry name" value="PurM-like_N_sf"/>
</dbReference>
<comment type="catalytic activity">
    <reaction evidence="1">
        <text>thiamine phosphate + ATP = thiamine diphosphate + ADP</text>
        <dbReference type="Rhea" id="RHEA:15913"/>
        <dbReference type="ChEBI" id="CHEBI:30616"/>
        <dbReference type="ChEBI" id="CHEBI:37575"/>
        <dbReference type="ChEBI" id="CHEBI:58937"/>
        <dbReference type="ChEBI" id="CHEBI:456216"/>
        <dbReference type="EC" id="2.7.4.16"/>
    </reaction>
</comment>
<reference evidence="5" key="1">
    <citation type="journal article" date="2019" name="Int. J. Syst. Evol. Microbiol.">
        <title>The Global Catalogue of Microorganisms (GCM) 10K type strain sequencing project: providing services to taxonomists for standard genome sequencing and annotation.</title>
        <authorList>
            <consortium name="The Broad Institute Genomics Platform"/>
            <consortium name="The Broad Institute Genome Sequencing Center for Infectious Disease"/>
            <person name="Wu L."/>
            <person name="Ma J."/>
        </authorList>
    </citation>
    <scope>NUCLEOTIDE SEQUENCE [LARGE SCALE GENOMIC DNA]</scope>
    <source>
        <strain evidence="5">JCM 16022</strain>
    </source>
</reference>